<proteinExistence type="predicted"/>
<dbReference type="PANTHER" id="PTHR23259:SF70">
    <property type="entry name" value="ACCESSORY GLAND PROTEIN ACP62F-RELATED"/>
    <property type="match status" value="1"/>
</dbReference>
<keyword evidence="6" id="KW-1185">Reference proteome</keyword>
<dbReference type="PANTHER" id="PTHR23259">
    <property type="entry name" value="RIDDLE"/>
    <property type="match status" value="1"/>
</dbReference>
<sequence>MRCSHCAELFANQHAKIPTRFAHSLLGCTKQCFVGCQCKRGFYRNDDKTCVPVSGCIDYEDEEYPQNKTCPPNEEYKTCGTACEPTCRNPYPVDASFRCNAHGLEGNKLTCRKCVPRNVLSDVSANLAFTATMITLVSLSASIMLECTKQCVIGCQCKPGFYRNDNNTCVSVSDCSDYEDEEDPHNKTCPPNEEYQTCGTACEPTCRNPSPVDVSSWYSAHSLERSKLICRKCVPRNVLSDVSVSVVSTGTTTTPVSLSLTAAIMMTATEEESPQETCPPNEVFKECGTACEPTCRNPYPLKCTKQCVVGCQCKPGFYRNEKNVCVSDCGKQFRTLLN</sequence>
<dbReference type="Gene3D" id="2.10.25.10">
    <property type="entry name" value="Laminin"/>
    <property type="match status" value="4"/>
</dbReference>
<dbReference type="GO" id="GO:0004867">
    <property type="term" value="F:serine-type endopeptidase inhibitor activity"/>
    <property type="evidence" value="ECO:0007669"/>
    <property type="project" value="UniProtKB-KW"/>
</dbReference>
<keyword evidence="2" id="KW-0722">Serine protease inhibitor</keyword>
<organism evidence="5 6">
    <name type="scientific">Oesophagostomum dentatum</name>
    <name type="common">Nodular worm</name>
    <dbReference type="NCBI Taxonomy" id="61180"/>
    <lineage>
        <taxon>Eukaryota</taxon>
        <taxon>Metazoa</taxon>
        <taxon>Ecdysozoa</taxon>
        <taxon>Nematoda</taxon>
        <taxon>Chromadorea</taxon>
        <taxon>Rhabditida</taxon>
        <taxon>Rhabditina</taxon>
        <taxon>Rhabditomorpha</taxon>
        <taxon>Strongyloidea</taxon>
        <taxon>Strongylidae</taxon>
        <taxon>Oesophagostomum</taxon>
    </lineage>
</organism>
<dbReference type="InterPro" id="IPR051368">
    <property type="entry name" value="SerProtInhib-TIL_Domain"/>
</dbReference>
<evidence type="ECO:0000256" key="2">
    <source>
        <dbReference type="ARBA" id="ARBA00022900"/>
    </source>
</evidence>
<dbReference type="AlphaFoldDB" id="A0A0B1TIX4"/>
<evidence type="ECO:0000256" key="1">
    <source>
        <dbReference type="ARBA" id="ARBA00022690"/>
    </source>
</evidence>
<dbReference type="SUPFAM" id="SSF57567">
    <property type="entry name" value="Serine protease inhibitors"/>
    <property type="match status" value="5"/>
</dbReference>
<dbReference type="Proteomes" id="UP000053660">
    <property type="component" value="Unassembled WGS sequence"/>
</dbReference>
<gene>
    <name evidence="5" type="ORF">OESDEN_04689</name>
</gene>
<dbReference type="InterPro" id="IPR036084">
    <property type="entry name" value="Ser_inhib-like_sf"/>
</dbReference>
<dbReference type="CDD" id="cd19941">
    <property type="entry name" value="TIL"/>
    <property type="match status" value="4"/>
</dbReference>
<evidence type="ECO:0000259" key="4">
    <source>
        <dbReference type="Pfam" id="PF01826"/>
    </source>
</evidence>
<protein>
    <submittedName>
        <fullName evidence="5">Trypsin Inhibitor like cysteine rich domain protein</fullName>
    </submittedName>
</protein>
<reference evidence="5 6" key="1">
    <citation type="submission" date="2014-03" db="EMBL/GenBank/DDBJ databases">
        <title>Draft genome of the hookworm Oesophagostomum dentatum.</title>
        <authorList>
            <person name="Mitreva M."/>
        </authorList>
    </citation>
    <scope>NUCLEOTIDE SEQUENCE [LARGE SCALE GENOMIC DNA]</scope>
    <source>
        <strain evidence="5 6">OD-Hann</strain>
    </source>
</reference>
<evidence type="ECO:0000256" key="3">
    <source>
        <dbReference type="ARBA" id="ARBA00023157"/>
    </source>
</evidence>
<dbReference type="Pfam" id="PF01826">
    <property type="entry name" value="TIL"/>
    <property type="match status" value="3"/>
</dbReference>
<evidence type="ECO:0000313" key="6">
    <source>
        <dbReference type="Proteomes" id="UP000053660"/>
    </source>
</evidence>
<dbReference type="EMBL" id="KN549986">
    <property type="protein sequence ID" value="KHJ95370.1"/>
    <property type="molecule type" value="Genomic_DNA"/>
</dbReference>
<evidence type="ECO:0000313" key="5">
    <source>
        <dbReference type="EMBL" id="KHJ95370.1"/>
    </source>
</evidence>
<dbReference type="OrthoDB" id="5912264at2759"/>
<accession>A0A0B1TIX4</accession>
<keyword evidence="3" id="KW-1015">Disulfide bond</keyword>
<name>A0A0B1TIX4_OESDE</name>
<feature type="domain" description="TIL" evidence="4">
    <location>
        <begin position="146"/>
        <end position="175"/>
    </location>
</feature>
<feature type="domain" description="TIL" evidence="4">
    <location>
        <begin position="278"/>
        <end position="327"/>
    </location>
</feature>
<keyword evidence="1" id="KW-0646">Protease inhibitor</keyword>
<feature type="domain" description="TIL" evidence="4">
    <location>
        <begin position="22"/>
        <end position="56"/>
    </location>
</feature>
<dbReference type="InterPro" id="IPR002919">
    <property type="entry name" value="TIL_dom"/>
</dbReference>